<accession>A0ACC1S4A8</accession>
<name>A0ACC1S4A8_9HYPO</name>
<organism evidence="1 2">
    <name type="scientific">Fusarium decemcellulare</name>
    <dbReference type="NCBI Taxonomy" id="57161"/>
    <lineage>
        <taxon>Eukaryota</taxon>
        <taxon>Fungi</taxon>
        <taxon>Dikarya</taxon>
        <taxon>Ascomycota</taxon>
        <taxon>Pezizomycotina</taxon>
        <taxon>Sordariomycetes</taxon>
        <taxon>Hypocreomycetidae</taxon>
        <taxon>Hypocreales</taxon>
        <taxon>Nectriaceae</taxon>
        <taxon>Fusarium</taxon>
        <taxon>Fusarium decemcellulare species complex</taxon>
    </lineage>
</organism>
<dbReference type="EMBL" id="JANRMS010001020">
    <property type="protein sequence ID" value="KAJ3531838.1"/>
    <property type="molecule type" value="Genomic_DNA"/>
</dbReference>
<evidence type="ECO:0000313" key="1">
    <source>
        <dbReference type="EMBL" id="KAJ3531838.1"/>
    </source>
</evidence>
<protein>
    <submittedName>
        <fullName evidence="1">Uncharacterized protein</fullName>
    </submittedName>
</protein>
<gene>
    <name evidence="1" type="ORF">NM208_g8705</name>
</gene>
<reference evidence="1" key="1">
    <citation type="submission" date="2022-08" db="EMBL/GenBank/DDBJ databases">
        <title>Genome Sequence of Fusarium decemcellulare.</title>
        <authorList>
            <person name="Buettner E."/>
        </authorList>
    </citation>
    <scope>NUCLEOTIDE SEQUENCE</scope>
    <source>
        <strain evidence="1">Babe19</strain>
    </source>
</reference>
<keyword evidence="2" id="KW-1185">Reference proteome</keyword>
<sequence length="192" mass="21565">MMEELEARGVISDFGLALPEQEAVDFRRALPLVKYDYLLALFIARQSTPMARAFKIQLAAVLTIGVRKVATVEIGALPHTANHLDRLGQDSRWGFGRSLDGQDALWFALERWTRVVNPSRTPHSRQTMYAGLNGIVKFQEPGMSRVKRLILDLSQALDAQTMDRIHDMGPEGLRQFSGHMISALFSQLEMNA</sequence>
<comment type="caution">
    <text evidence="1">The sequence shown here is derived from an EMBL/GenBank/DDBJ whole genome shotgun (WGS) entry which is preliminary data.</text>
</comment>
<evidence type="ECO:0000313" key="2">
    <source>
        <dbReference type="Proteomes" id="UP001148629"/>
    </source>
</evidence>
<dbReference type="Proteomes" id="UP001148629">
    <property type="component" value="Unassembled WGS sequence"/>
</dbReference>
<proteinExistence type="predicted"/>